<keyword evidence="1" id="KW-0472">Membrane</keyword>
<evidence type="ECO:0000313" key="3">
    <source>
        <dbReference type="EMBL" id="KAB1442765.1"/>
    </source>
</evidence>
<dbReference type="Proteomes" id="UP000438699">
    <property type="component" value="Unassembled WGS sequence"/>
</dbReference>
<keyword evidence="3" id="KW-0407">Ion channel</keyword>
<keyword evidence="1" id="KW-1133">Transmembrane helix</keyword>
<gene>
    <name evidence="3" type="ORF">F8A88_00360</name>
</gene>
<protein>
    <submittedName>
        <fullName evidence="3">Two pore domain potassium channel family protein</fullName>
    </submittedName>
</protein>
<dbReference type="GO" id="GO:0034220">
    <property type="term" value="P:monoatomic ion transmembrane transport"/>
    <property type="evidence" value="ECO:0007669"/>
    <property type="project" value="UniProtKB-KW"/>
</dbReference>
<keyword evidence="4" id="KW-1185">Reference proteome</keyword>
<evidence type="ECO:0000256" key="1">
    <source>
        <dbReference type="SAM" id="Phobius"/>
    </source>
</evidence>
<dbReference type="Pfam" id="PF07885">
    <property type="entry name" value="Ion_trans_2"/>
    <property type="match status" value="1"/>
</dbReference>
<feature type="transmembrane region" description="Helical" evidence="1">
    <location>
        <begin position="232"/>
        <end position="253"/>
    </location>
</feature>
<feature type="transmembrane region" description="Helical" evidence="1">
    <location>
        <begin position="88"/>
        <end position="107"/>
    </location>
</feature>
<proteinExistence type="predicted"/>
<dbReference type="InterPro" id="IPR013099">
    <property type="entry name" value="K_chnl_dom"/>
</dbReference>
<keyword evidence="1" id="KW-0812">Transmembrane</keyword>
<reference evidence="3 4" key="1">
    <citation type="journal article" date="2017" name="Int. J. Syst. Evol. Microbiol.">
        <title>Desulfovibrio senegalensis sp. nov., a mesophilic sulfate reducer isolated from marine sediment.</title>
        <authorList>
            <person name="Thioye A."/>
            <person name="Gam Z.B.A."/>
            <person name="Mbengue M."/>
            <person name="Cayol J.L."/>
            <person name="Joseph-Bartoli M."/>
            <person name="Toure-Kane C."/>
            <person name="Labat M."/>
        </authorList>
    </citation>
    <scope>NUCLEOTIDE SEQUENCE [LARGE SCALE GENOMIC DNA]</scope>
    <source>
        <strain evidence="3 4">DSM 101509</strain>
    </source>
</reference>
<dbReference type="AlphaFoldDB" id="A0A6N6N5L0"/>
<feature type="transmembrane region" description="Helical" evidence="1">
    <location>
        <begin position="273"/>
        <end position="292"/>
    </location>
</feature>
<feature type="domain" description="Potassium channel" evidence="2">
    <location>
        <begin position="271"/>
        <end position="326"/>
    </location>
</feature>
<feature type="transmembrane region" description="Helical" evidence="1">
    <location>
        <begin position="304"/>
        <end position="329"/>
    </location>
</feature>
<dbReference type="Gene3D" id="1.10.287.70">
    <property type="match status" value="1"/>
</dbReference>
<comment type="caution">
    <text evidence="3">The sequence shown here is derived from an EMBL/GenBank/DDBJ whole genome shotgun (WGS) entry which is preliminary data.</text>
</comment>
<evidence type="ECO:0000313" key="4">
    <source>
        <dbReference type="Proteomes" id="UP000438699"/>
    </source>
</evidence>
<dbReference type="SUPFAM" id="SSF81324">
    <property type="entry name" value="Voltage-gated potassium channels"/>
    <property type="match status" value="1"/>
</dbReference>
<name>A0A6N6N5L0_9BACT</name>
<sequence>MILSRISQALPKRAPSARLIACSPSGCPRNRPGFHAAHTEKLLSLAQCPDMDHTSGTIRKSLRAMPGTTQKQHTRHDMNSARATATDIILRHIVPSFLCGYLLLAFFSLNYGEAVRRIQQEGHMTTVVLVMLLCGLGTAGINTFYHLVLRCRIVGSFAGSTSRASSRLRHAGIGAAVGLVCGSSTIVTALSNWGLLISTVFLVLLTIGHLKRFARSVVTMLKPGRYCMWPEILGLVEIYITIIACFTLINATLEIAHRGGLLTNPQFPFSVETGVFADAVYFTVVTMTTLGFGDITPISPGAKLLTTLECLVGYVMFALTVGIITRGVVGSDDENL</sequence>
<feature type="transmembrane region" description="Helical" evidence="1">
    <location>
        <begin position="127"/>
        <end position="148"/>
    </location>
</feature>
<feature type="transmembrane region" description="Helical" evidence="1">
    <location>
        <begin position="193"/>
        <end position="211"/>
    </location>
</feature>
<organism evidence="3 4">
    <name type="scientific">Pseudodesulfovibrio senegalensis</name>
    <dbReference type="NCBI Taxonomy" id="1721087"/>
    <lineage>
        <taxon>Bacteria</taxon>
        <taxon>Pseudomonadati</taxon>
        <taxon>Thermodesulfobacteriota</taxon>
        <taxon>Desulfovibrionia</taxon>
        <taxon>Desulfovibrionales</taxon>
        <taxon>Desulfovibrionaceae</taxon>
    </lineage>
</organism>
<evidence type="ECO:0000259" key="2">
    <source>
        <dbReference type="Pfam" id="PF07885"/>
    </source>
</evidence>
<keyword evidence="3" id="KW-0406">Ion transport</keyword>
<keyword evidence="3" id="KW-0813">Transport</keyword>
<feature type="transmembrane region" description="Helical" evidence="1">
    <location>
        <begin position="168"/>
        <end position="187"/>
    </location>
</feature>
<accession>A0A6N6N5L0</accession>
<dbReference type="EMBL" id="WAIE01000001">
    <property type="protein sequence ID" value="KAB1442765.1"/>
    <property type="molecule type" value="Genomic_DNA"/>
</dbReference>